<evidence type="ECO:0000259" key="1">
    <source>
        <dbReference type="SMART" id="SM00507"/>
    </source>
</evidence>
<evidence type="ECO:0000313" key="2">
    <source>
        <dbReference type="EMBL" id="KSV18391.1"/>
    </source>
</evidence>
<protein>
    <submittedName>
        <fullName evidence="2">HNH endonuclease</fullName>
    </submittedName>
</protein>
<proteinExistence type="predicted"/>
<keyword evidence="2" id="KW-0378">Hydrolase</keyword>
<organism evidence="2">
    <name type="scientific">Dehalococcoides mccartyi</name>
    <dbReference type="NCBI Taxonomy" id="61435"/>
    <lineage>
        <taxon>Bacteria</taxon>
        <taxon>Bacillati</taxon>
        <taxon>Chloroflexota</taxon>
        <taxon>Dehalococcoidia</taxon>
        <taxon>Dehalococcoidales</taxon>
        <taxon>Dehalococcoidaceae</taxon>
        <taxon>Dehalococcoides</taxon>
    </lineage>
</organism>
<accession>A0A0V8M3N0</accession>
<dbReference type="PATRIC" id="fig|61435.5.peg.597"/>
<reference evidence="2" key="1">
    <citation type="journal article" date="2015" name="Sci. Rep.">
        <title>A comparative genomics and reductive dehalogenase gene transcription study of two chloroethene-respiring bacteria, Dehalococcoides mccartyi strains MB and 11a.</title>
        <authorList>
            <person name="Low A."/>
            <person name="Shen Z."/>
            <person name="Cheng D."/>
            <person name="Rogers M.J."/>
            <person name="Lee P.K."/>
            <person name="He J."/>
        </authorList>
    </citation>
    <scope>NUCLEOTIDE SEQUENCE [LARGE SCALE GENOMIC DNA]</scope>
    <source>
        <strain evidence="2">MB</strain>
    </source>
</reference>
<keyword evidence="2" id="KW-0255">Endonuclease</keyword>
<feature type="domain" description="HNH nuclease" evidence="1">
    <location>
        <begin position="85"/>
        <end position="139"/>
    </location>
</feature>
<name>A0A0V8M3N0_9CHLR</name>
<keyword evidence="2" id="KW-0540">Nuclease</keyword>
<dbReference type="GO" id="GO:0004519">
    <property type="term" value="F:endonuclease activity"/>
    <property type="evidence" value="ECO:0007669"/>
    <property type="project" value="UniProtKB-KW"/>
</dbReference>
<dbReference type="Proteomes" id="UP000053577">
    <property type="component" value="Unassembled WGS sequence"/>
</dbReference>
<dbReference type="RefSeq" id="WP_058292334.1">
    <property type="nucleotide sequence ID" value="NZ_JGYD01000011.1"/>
</dbReference>
<dbReference type="EMBL" id="JGYD01000011">
    <property type="protein sequence ID" value="KSV18391.1"/>
    <property type="molecule type" value="Genomic_DNA"/>
</dbReference>
<comment type="caution">
    <text evidence="2">The sequence shown here is derived from an EMBL/GenBank/DDBJ whole genome shotgun (WGS) entry which is preliminary data.</text>
</comment>
<sequence>MEHKTIGELIMAYFKSHPKQDLNHAPVVDWVEEQYMSMYGKKPRDIWRNIRSLYQQGQLIQVRKGVYRYDPNYVHDVDLYDFPADVKEEIFKRDHYRCVVCGLGRENGVEICADHKRAKDKGGTNTAENGQTLCTQHNLLKKRYSMTEAGKRFFIKMYEDAVRIDDENMIKFCSSIFNLYDQYGLDSQIQRPD</sequence>
<dbReference type="AlphaFoldDB" id="A0A0V8M3N0"/>
<dbReference type="InterPro" id="IPR003615">
    <property type="entry name" value="HNH_nuc"/>
</dbReference>
<dbReference type="SMART" id="SM00507">
    <property type="entry name" value="HNHc"/>
    <property type="match status" value="1"/>
</dbReference>
<gene>
    <name evidence="2" type="ORF">DA01_02975</name>
</gene>
<dbReference type="Gene3D" id="1.10.30.50">
    <property type="match status" value="1"/>
</dbReference>
<dbReference type="CDD" id="cd00085">
    <property type="entry name" value="HNHc"/>
    <property type="match status" value="1"/>
</dbReference>